<evidence type="ECO:0000313" key="5">
    <source>
        <dbReference type="EMBL" id="MDL5030687.1"/>
    </source>
</evidence>
<proteinExistence type="predicted"/>
<reference evidence="5 6" key="1">
    <citation type="submission" date="2023-06" db="EMBL/GenBank/DDBJ databases">
        <title>Pelomonas sp. APW6 16S ribosomal RNA gene genome sequencing and assembly.</title>
        <authorList>
            <person name="Woo H."/>
        </authorList>
    </citation>
    <scope>NUCLEOTIDE SEQUENCE [LARGE SCALE GENOMIC DNA]</scope>
    <source>
        <strain evidence="5 6">APW6</strain>
    </source>
</reference>
<dbReference type="Gene3D" id="2.40.160.20">
    <property type="match status" value="1"/>
</dbReference>
<gene>
    <name evidence="5" type="ORF">QRD43_02110</name>
</gene>
<evidence type="ECO:0000313" key="6">
    <source>
        <dbReference type="Proteomes" id="UP001238603"/>
    </source>
</evidence>
<evidence type="ECO:0000256" key="1">
    <source>
        <dbReference type="ARBA" id="ARBA00004442"/>
    </source>
</evidence>
<feature type="domain" description="Outer membrane protein beta-barrel" evidence="4">
    <location>
        <begin position="11"/>
        <end position="181"/>
    </location>
</feature>
<dbReference type="Proteomes" id="UP001238603">
    <property type="component" value="Unassembled WGS sequence"/>
</dbReference>
<dbReference type="InterPro" id="IPR011250">
    <property type="entry name" value="OMP/PagP_B-barrel"/>
</dbReference>
<feature type="signal peptide" evidence="3">
    <location>
        <begin position="1"/>
        <end position="23"/>
    </location>
</feature>
<comment type="caution">
    <text evidence="5">The sequence shown here is derived from an EMBL/GenBank/DDBJ whole genome shotgun (WGS) entry which is preliminary data.</text>
</comment>
<evidence type="ECO:0000256" key="2">
    <source>
        <dbReference type="ARBA" id="ARBA00022729"/>
    </source>
</evidence>
<comment type="subcellular location">
    <subcellularLocation>
        <location evidence="1">Cell outer membrane</location>
    </subcellularLocation>
</comment>
<feature type="chain" id="PRO_5047256577" evidence="3">
    <location>
        <begin position="24"/>
        <end position="181"/>
    </location>
</feature>
<dbReference type="RefSeq" id="WP_285980819.1">
    <property type="nucleotide sequence ID" value="NZ_JASVDS010000001.1"/>
</dbReference>
<protein>
    <submittedName>
        <fullName evidence="5">Outer membrane beta-barrel protein</fullName>
    </submittedName>
</protein>
<dbReference type="EMBL" id="JASVDS010000001">
    <property type="protein sequence ID" value="MDL5030687.1"/>
    <property type="molecule type" value="Genomic_DNA"/>
</dbReference>
<dbReference type="InterPro" id="IPR027385">
    <property type="entry name" value="Beta-barrel_OMP"/>
</dbReference>
<dbReference type="Pfam" id="PF13505">
    <property type="entry name" value="OMP_b-brl"/>
    <property type="match status" value="1"/>
</dbReference>
<organism evidence="5 6">
    <name type="scientific">Roseateles subflavus</name>
    <dbReference type="NCBI Taxonomy" id="3053353"/>
    <lineage>
        <taxon>Bacteria</taxon>
        <taxon>Pseudomonadati</taxon>
        <taxon>Pseudomonadota</taxon>
        <taxon>Betaproteobacteria</taxon>
        <taxon>Burkholderiales</taxon>
        <taxon>Sphaerotilaceae</taxon>
        <taxon>Roseateles</taxon>
    </lineage>
</organism>
<sequence length="181" mass="19641">MNKRYGAMAALAVLMAGTSLARADEGAQSPGWYAGLQVGSMRKADLITGDSDAYLGFLAGYRFNREWSAEVTAAGGFSCDLHIIGNLLGDRCEALDRHIGGYGLYHLPLSGDVKLYGRLGLGSTRVQTFDGKYFGSYNRVEAGLGGGLAYEPWPSMTLRLDVNRLTRTKTTSLSLQALWRF</sequence>
<name>A0ABT7LEH1_9BURK</name>
<dbReference type="SUPFAM" id="SSF56925">
    <property type="entry name" value="OMPA-like"/>
    <property type="match status" value="1"/>
</dbReference>
<evidence type="ECO:0000259" key="4">
    <source>
        <dbReference type="Pfam" id="PF13505"/>
    </source>
</evidence>
<keyword evidence="2 3" id="KW-0732">Signal</keyword>
<accession>A0ABT7LEH1</accession>
<evidence type="ECO:0000256" key="3">
    <source>
        <dbReference type="SAM" id="SignalP"/>
    </source>
</evidence>
<keyword evidence="6" id="KW-1185">Reference proteome</keyword>